<dbReference type="Proteomes" id="UP000469558">
    <property type="component" value="Unassembled WGS sequence"/>
</dbReference>
<dbReference type="Gene3D" id="3.40.50.720">
    <property type="entry name" value="NAD(P)-binding Rossmann-like Domain"/>
    <property type="match status" value="1"/>
</dbReference>
<dbReference type="EMBL" id="QGMK01001383">
    <property type="protein sequence ID" value="TVY68897.1"/>
    <property type="molecule type" value="Genomic_DNA"/>
</dbReference>
<feature type="domain" description="Enoyl reductase (ER)" evidence="1">
    <location>
        <begin position="13"/>
        <end position="225"/>
    </location>
</feature>
<dbReference type="InterPro" id="IPR050700">
    <property type="entry name" value="YIM1/Zinc_Alcohol_DH_Fams"/>
</dbReference>
<dbReference type="OrthoDB" id="3509362at2759"/>
<dbReference type="AlphaFoldDB" id="A0A8T9C4R5"/>
<keyword evidence="3" id="KW-1185">Reference proteome</keyword>
<dbReference type="InterPro" id="IPR013154">
    <property type="entry name" value="ADH-like_N"/>
</dbReference>
<evidence type="ECO:0000259" key="1">
    <source>
        <dbReference type="SMART" id="SM00829"/>
    </source>
</evidence>
<proteinExistence type="predicted"/>
<protein>
    <submittedName>
        <fullName evidence="2">NADPH-dependent alkenal/one oxidoreductase-like protein</fullName>
    </submittedName>
</protein>
<dbReference type="PANTHER" id="PTHR11695:SF294">
    <property type="entry name" value="RETICULON-4-INTERACTING PROTEIN 1, MITOCHONDRIAL"/>
    <property type="match status" value="1"/>
</dbReference>
<dbReference type="SUPFAM" id="SSF50129">
    <property type="entry name" value="GroES-like"/>
    <property type="match status" value="1"/>
</dbReference>
<dbReference type="SUPFAM" id="SSF51735">
    <property type="entry name" value="NAD(P)-binding Rossmann-fold domains"/>
    <property type="match status" value="1"/>
</dbReference>
<dbReference type="CDD" id="cd05289">
    <property type="entry name" value="MDR_like_2"/>
    <property type="match status" value="1"/>
</dbReference>
<dbReference type="InterPro" id="IPR011032">
    <property type="entry name" value="GroES-like_sf"/>
</dbReference>
<accession>A0A8T9C4R5</accession>
<organism evidence="2 3">
    <name type="scientific">Lachnellula suecica</name>
    <dbReference type="NCBI Taxonomy" id="602035"/>
    <lineage>
        <taxon>Eukaryota</taxon>
        <taxon>Fungi</taxon>
        <taxon>Dikarya</taxon>
        <taxon>Ascomycota</taxon>
        <taxon>Pezizomycotina</taxon>
        <taxon>Leotiomycetes</taxon>
        <taxon>Helotiales</taxon>
        <taxon>Lachnaceae</taxon>
        <taxon>Lachnellula</taxon>
    </lineage>
</organism>
<dbReference type="Gene3D" id="3.90.180.10">
    <property type="entry name" value="Medium-chain alcohol dehydrogenases, catalytic domain"/>
    <property type="match status" value="1"/>
</dbReference>
<sequence length="227" mass="23543">MRALGYRSWGKSDKLEELHIPIPSLASPHDILVHVKAVGLNQADAVKGLGYSRLLETIRLPYVIGHDYSGIVSAVGASVTDFSPGDAVYGFSMRAGAAAEYLLLSPKFKHCISKIPGNLSFEESASLPVSIHTALRAIQQLDGMSGGLEGKTVLVTGGLGGAGSMALQLLKPIFGAGKVITTLSTAKIPLLSTVLGEGLVDQIIDYTTTDVIAEAGPGTFSSAVLGP</sequence>
<comment type="caution">
    <text evidence="2">The sequence shown here is derived from an EMBL/GenBank/DDBJ whole genome shotgun (WGS) entry which is preliminary data.</text>
</comment>
<name>A0A8T9C4R5_9HELO</name>
<dbReference type="PANTHER" id="PTHR11695">
    <property type="entry name" value="ALCOHOL DEHYDROGENASE RELATED"/>
    <property type="match status" value="1"/>
</dbReference>
<dbReference type="SMART" id="SM00829">
    <property type="entry name" value="PKS_ER"/>
    <property type="match status" value="1"/>
</dbReference>
<dbReference type="InterPro" id="IPR020843">
    <property type="entry name" value="ER"/>
</dbReference>
<evidence type="ECO:0000313" key="3">
    <source>
        <dbReference type="Proteomes" id="UP000469558"/>
    </source>
</evidence>
<gene>
    <name evidence="2" type="primary">AOR</name>
    <name evidence="2" type="ORF">LSUE1_G007109</name>
</gene>
<dbReference type="GO" id="GO:0016491">
    <property type="term" value="F:oxidoreductase activity"/>
    <property type="evidence" value="ECO:0007669"/>
    <property type="project" value="InterPro"/>
</dbReference>
<reference evidence="2 3" key="1">
    <citation type="submission" date="2018-05" db="EMBL/GenBank/DDBJ databases">
        <title>Genome sequencing and assembly of the regulated plant pathogen Lachnellula willkommii and related sister species for the development of diagnostic species identification markers.</title>
        <authorList>
            <person name="Giroux E."/>
            <person name="Bilodeau G."/>
        </authorList>
    </citation>
    <scope>NUCLEOTIDE SEQUENCE [LARGE SCALE GENOMIC DNA]</scope>
    <source>
        <strain evidence="2 3">CBS 268.59</strain>
    </source>
</reference>
<evidence type="ECO:0000313" key="2">
    <source>
        <dbReference type="EMBL" id="TVY68897.1"/>
    </source>
</evidence>
<dbReference type="Pfam" id="PF08240">
    <property type="entry name" value="ADH_N"/>
    <property type="match status" value="1"/>
</dbReference>
<dbReference type="InterPro" id="IPR036291">
    <property type="entry name" value="NAD(P)-bd_dom_sf"/>
</dbReference>